<dbReference type="InterPro" id="IPR038763">
    <property type="entry name" value="DHH_sf"/>
</dbReference>
<organism evidence="2 3">
    <name type="scientific">Candidatus Woesebacteria bacterium GW2011_GWA1_39_12</name>
    <dbReference type="NCBI Taxonomy" id="1618549"/>
    <lineage>
        <taxon>Bacteria</taxon>
        <taxon>Candidatus Woeseibacteriota</taxon>
    </lineage>
</organism>
<proteinExistence type="predicted"/>
<dbReference type="PANTHER" id="PTHR47618:SF1">
    <property type="entry name" value="BIFUNCTIONAL OLIGORIBONUCLEASE AND PAP PHOSPHATASE NRNA"/>
    <property type="match status" value="1"/>
</dbReference>
<dbReference type="PANTHER" id="PTHR47618">
    <property type="entry name" value="BIFUNCTIONAL OLIGORIBONUCLEASE AND PAP PHOSPHATASE NRNA"/>
    <property type="match status" value="1"/>
</dbReference>
<name>A0A0G0M9L0_9BACT</name>
<evidence type="ECO:0008006" key="4">
    <source>
        <dbReference type="Google" id="ProtNLM"/>
    </source>
</evidence>
<evidence type="ECO:0000313" key="3">
    <source>
        <dbReference type="Proteomes" id="UP000034325"/>
    </source>
</evidence>
<evidence type="ECO:0000256" key="1">
    <source>
        <dbReference type="SAM" id="MobiDB-lite"/>
    </source>
</evidence>
<protein>
    <recommendedName>
        <fullName evidence="4">Phosphoesterase RecJ domain protein</fullName>
    </recommendedName>
</protein>
<comment type="caution">
    <text evidence="2">The sequence shown here is derived from an EMBL/GenBank/DDBJ whole genome shotgun (WGS) entry which is preliminary data.</text>
</comment>
<dbReference type="Proteomes" id="UP000034325">
    <property type="component" value="Unassembled WGS sequence"/>
</dbReference>
<accession>A0A0G0M9L0</accession>
<dbReference type="AlphaFoldDB" id="A0A0G0M9L0"/>
<sequence length="284" mass="30687">MQDSFVSLINSSKSVLILLPTKPYLDQAAAGLALYLALREQKDVTIACPTPMTVEFNRLVGVNKVTADPGSKNMIIRFVDYNARNIERISSEVEGNGLYMVVIPNPGAKAPAKENVEISFSGVASDIVILVGGVNESHYPQLSTKDFMGTKLVHVGTRSLAISADKNILSFARPASSVSEVVASLIEEMGVSGDADIATNLLMGIEEGSRQFKGPDVTAETFELIATLLKKGGQRLPERVEKREFSPILQAPPVSTPQSVEEESPKEPPKDWLEPKIYKGTSIS</sequence>
<dbReference type="Gene3D" id="3.90.1640.10">
    <property type="entry name" value="inorganic pyrophosphatase (n-terminal core)"/>
    <property type="match status" value="1"/>
</dbReference>
<dbReference type="SUPFAM" id="SSF64182">
    <property type="entry name" value="DHH phosphoesterases"/>
    <property type="match status" value="1"/>
</dbReference>
<feature type="region of interest" description="Disordered" evidence="1">
    <location>
        <begin position="241"/>
        <end position="284"/>
    </location>
</feature>
<dbReference type="InterPro" id="IPR051319">
    <property type="entry name" value="Oligoribo/pAp-PDE_c-di-AMP_PDE"/>
</dbReference>
<dbReference type="EMBL" id="LBWA01000020">
    <property type="protein sequence ID" value="KKQ97030.1"/>
    <property type="molecule type" value="Genomic_DNA"/>
</dbReference>
<evidence type="ECO:0000313" key="2">
    <source>
        <dbReference type="EMBL" id="KKQ97030.1"/>
    </source>
</evidence>
<feature type="compositionally biased region" description="Basic and acidic residues" evidence="1">
    <location>
        <begin position="263"/>
        <end position="277"/>
    </location>
</feature>
<reference evidence="2 3" key="1">
    <citation type="journal article" date="2015" name="Nature">
        <title>rRNA introns, odd ribosomes, and small enigmatic genomes across a large radiation of phyla.</title>
        <authorList>
            <person name="Brown C.T."/>
            <person name="Hug L.A."/>
            <person name="Thomas B.C."/>
            <person name="Sharon I."/>
            <person name="Castelle C.J."/>
            <person name="Singh A."/>
            <person name="Wilkins M.J."/>
            <person name="Williams K.H."/>
            <person name="Banfield J.F."/>
        </authorList>
    </citation>
    <scope>NUCLEOTIDE SEQUENCE [LARGE SCALE GENOMIC DNA]</scope>
</reference>
<gene>
    <name evidence="2" type="ORF">UT23_C0020G0023</name>
</gene>